<keyword evidence="3" id="KW-0146">Chitin degradation</keyword>
<dbReference type="Gene3D" id="3.20.20.80">
    <property type="entry name" value="Glycosidases"/>
    <property type="match status" value="1"/>
</dbReference>
<dbReference type="Pfam" id="PF00704">
    <property type="entry name" value="Glyco_hydro_18"/>
    <property type="match status" value="1"/>
</dbReference>
<dbReference type="GO" id="GO:0006032">
    <property type="term" value="P:chitin catabolic process"/>
    <property type="evidence" value="ECO:0007669"/>
    <property type="project" value="UniProtKB-KW"/>
</dbReference>
<keyword evidence="5 7" id="KW-0326">Glycosidase</keyword>
<keyword evidence="9" id="KW-0732">Signal</keyword>
<evidence type="ECO:0000256" key="4">
    <source>
        <dbReference type="ARBA" id="ARBA00023277"/>
    </source>
</evidence>
<evidence type="ECO:0000256" key="2">
    <source>
        <dbReference type="ARBA" id="ARBA00022801"/>
    </source>
</evidence>
<reference evidence="11 12" key="1">
    <citation type="submission" date="2023-03" db="EMBL/GenBank/DDBJ databases">
        <title>Genome sequence of Lichtheimia ornata CBS 291.66.</title>
        <authorList>
            <person name="Mohabir J.T."/>
            <person name="Shea T.P."/>
            <person name="Kurbessoian T."/>
            <person name="Berby B."/>
            <person name="Fontaine J."/>
            <person name="Livny J."/>
            <person name="Gnirke A."/>
            <person name="Stajich J.E."/>
            <person name="Cuomo C.A."/>
        </authorList>
    </citation>
    <scope>NUCLEOTIDE SEQUENCE [LARGE SCALE GENOMIC DNA]</scope>
    <source>
        <strain evidence="11">CBS 291.66</strain>
    </source>
</reference>
<evidence type="ECO:0000313" key="11">
    <source>
        <dbReference type="EMBL" id="KAJ8657919.1"/>
    </source>
</evidence>
<dbReference type="RefSeq" id="XP_058342832.1">
    <property type="nucleotide sequence ID" value="XM_058486475.1"/>
</dbReference>
<keyword evidence="12" id="KW-1185">Reference proteome</keyword>
<gene>
    <name evidence="11" type="ORF">O0I10_006447</name>
</gene>
<dbReference type="SUPFAM" id="SSF51445">
    <property type="entry name" value="(Trans)glycosidases"/>
    <property type="match status" value="1"/>
</dbReference>
<dbReference type="Gene3D" id="3.10.50.10">
    <property type="match status" value="1"/>
</dbReference>
<evidence type="ECO:0000313" key="12">
    <source>
        <dbReference type="Proteomes" id="UP001234581"/>
    </source>
</evidence>
<dbReference type="GeneID" id="83213858"/>
<feature type="signal peptide" evidence="9">
    <location>
        <begin position="1"/>
        <end position="26"/>
    </location>
</feature>
<evidence type="ECO:0000256" key="8">
    <source>
        <dbReference type="RuleBase" id="RU004453"/>
    </source>
</evidence>
<evidence type="ECO:0000259" key="10">
    <source>
        <dbReference type="PROSITE" id="PS51910"/>
    </source>
</evidence>
<dbReference type="InterPro" id="IPR017853">
    <property type="entry name" value="GH"/>
</dbReference>
<dbReference type="PROSITE" id="PS01095">
    <property type="entry name" value="GH18_1"/>
    <property type="match status" value="1"/>
</dbReference>
<comment type="caution">
    <text evidence="11">The sequence shown here is derived from an EMBL/GenBank/DDBJ whole genome shotgun (WGS) entry which is preliminary data.</text>
</comment>
<dbReference type="GO" id="GO:0008843">
    <property type="term" value="F:endochitinase activity"/>
    <property type="evidence" value="ECO:0007669"/>
    <property type="project" value="UniProtKB-EC"/>
</dbReference>
<dbReference type="PANTHER" id="PTHR11177:SF317">
    <property type="entry name" value="CHITINASE 12-RELATED"/>
    <property type="match status" value="1"/>
</dbReference>
<evidence type="ECO:0000256" key="1">
    <source>
        <dbReference type="ARBA" id="ARBA00000822"/>
    </source>
</evidence>
<evidence type="ECO:0000256" key="3">
    <source>
        <dbReference type="ARBA" id="ARBA00023024"/>
    </source>
</evidence>
<evidence type="ECO:0000256" key="7">
    <source>
        <dbReference type="RuleBase" id="RU000489"/>
    </source>
</evidence>
<accession>A0AAD7XUV8</accession>
<dbReference type="GO" id="GO:0008061">
    <property type="term" value="F:chitin binding"/>
    <property type="evidence" value="ECO:0007669"/>
    <property type="project" value="InterPro"/>
</dbReference>
<organism evidence="11 12">
    <name type="scientific">Lichtheimia ornata</name>
    <dbReference type="NCBI Taxonomy" id="688661"/>
    <lineage>
        <taxon>Eukaryota</taxon>
        <taxon>Fungi</taxon>
        <taxon>Fungi incertae sedis</taxon>
        <taxon>Mucoromycota</taxon>
        <taxon>Mucoromycotina</taxon>
        <taxon>Mucoromycetes</taxon>
        <taxon>Mucorales</taxon>
        <taxon>Lichtheimiaceae</taxon>
        <taxon>Lichtheimia</taxon>
    </lineage>
</organism>
<evidence type="ECO:0000256" key="9">
    <source>
        <dbReference type="SAM" id="SignalP"/>
    </source>
</evidence>
<proteinExistence type="inferred from homology"/>
<dbReference type="PROSITE" id="PS51910">
    <property type="entry name" value="GH18_2"/>
    <property type="match status" value="1"/>
</dbReference>
<dbReference type="InterPro" id="IPR001579">
    <property type="entry name" value="Glyco_hydro_18_chit_AS"/>
</dbReference>
<dbReference type="SMART" id="SM00636">
    <property type="entry name" value="Glyco_18"/>
    <property type="match status" value="1"/>
</dbReference>
<sequence length="399" mass="43650">MITLPCRLFLLFQALVLVLAAATCNAAKHHKDGGVIAYVVDWDLPSKIAWNKLDQVIYSFAEPEKNGKLSGFDESQLKSVVKEGHKHDTLVSLAVGGWTGSLYFSDLAKTEKSRQKFAKNIAKLVKKYDLDGVNLDWEYPNSPNGVACNANDPHDTANYLKLIQTLRQVLPKKTLITAAVGTTPFNDENQQPSTHLDKNWAKAIDGIYIMGYDINGIWNTQAGANAPLRANAKAAGIDTASVDSAVKAWTAAGIPSEKLVLGVPFYGRIGQTTGKAHGLYGKLDTSDGQIRGDQYDSKEKDPCPNAKASYSGQYEWRSIAKEGIARNESGWNTVWDSISQTPVAVKGSKFITFDDAHSLHAKAQYAKKQKLSGVMLWSLEMDDAHNTLLNALQGVRSKH</sequence>
<dbReference type="EMBL" id="JARTCD010000028">
    <property type="protein sequence ID" value="KAJ8657919.1"/>
    <property type="molecule type" value="Genomic_DNA"/>
</dbReference>
<name>A0AAD7XUV8_9FUNG</name>
<dbReference type="InterPro" id="IPR029070">
    <property type="entry name" value="Chitinase_insertion_sf"/>
</dbReference>
<comment type="similarity">
    <text evidence="8">Belongs to the glycosyl hydrolase 18 family.</text>
</comment>
<keyword evidence="4" id="KW-0119">Carbohydrate metabolism</keyword>
<feature type="chain" id="PRO_5041965810" description="GH18 domain-containing protein" evidence="9">
    <location>
        <begin position="27"/>
        <end position="399"/>
    </location>
</feature>
<dbReference type="InterPro" id="IPR001223">
    <property type="entry name" value="Glyco_hydro18_cat"/>
</dbReference>
<comment type="catalytic activity">
    <reaction evidence="1">
        <text>Random endo-hydrolysis of N-acetyl-beta-D-glucosaminide (1-&gt;4)-beta-linkages in chitin and chitodextrins.</text>
        <dbReference type="EC" id="3.2.1.14"/>
    </reaction>
</comment>
<dbReference type="PANTHER" id="PTHR11177">
    <property type="entry name" value="CHITINASE"/>
    <property type="match status" value="1"/>
</dbReference>
<protein>
    <recommendedName>
        <fullName evidence="10">GH18 domain-containing protein</fullName>
    </recommendedName>
</protein>
<dbReference type="Proteomes" id="UP001234581">
    <property type="component" value="Unassembled WGS sequence"/>
</dbReference>
<dbReference type="InterPro" id="IPR050314">
    <property type="entry name" value="Glycosyl_Hydrlase_18"/>
</dbReference>
<keyword evidence="6" id="KW-0624">Polysaccharide degradation</keyword>
<dbReference type="GO" id="GO:0000272">
    <property type="term" value="P:polysaccharide catabolic process"/>
    <property type="evidence" value="ECO:0007669"/>
    <property type="project" value="UniProtKB-KW"/>
</dbReference>
<dbReference type="AlphaFoldDB" id="A0AAD7XUV8"/>
<feature type="domain" description="GH18" evidence="10">
    <location>
        <begin position="33"/>
        <end position="399"/>
    </location>
</feature>
<dbReference type="InterPro" id="IPR011583">
    <property type="entry name" value="Chitinase_II/V-like_cat"/>
</dbReference>
<keyword evidence="2 7" id="KW-0378">Hydrolase</keyword>
<evidence type="ECO:0000256" key="5">
    <source>
        <dbReference type="ARBA" id="ARBA00023295"/>
    </source>
</evidence>
<evidence type="ECO:0000256" key="6">
    <source>
        <dbReference type="ARBA" id="ARBA00023326"/>
    </source>
</evidence>